<accession>A0ABS5VLP8</accession>
<evidence type="ECO:0000256" key="1">
    <source>
        <dbReference type="SAM" id="SignalP"/>
    </source>
</evidence>
<evidence type="ECO:0000313" key="3">
    <source>
        <dbReference type="Proteomes" id="UP000772618"/>
    </source>
</evidence>
<reference evidence="2 3" key="1">
    <citation type="submission" date="2021-05" db="EMBL/GenBank/DDBJ databases">
        <title>A Polyphasic approach of four new species of the genus Ohtaekwangia: Ohtaekwangia histidinii sp. nov., Ohtaekwangia cretensis sp. nov., Ohtaekwangia indiensis sp. nov., Ohtaekwangia reichenbachii sp. nov. from diverse environment.</title>
        <authorList>
            <person name="Octaviana S."/>
        </authorList>
    </citation>
    <scope>NUCLEOTIDE SEQUENCE [LARGE SCALE GENOMIC DNA]</scope>
    <source>
        <strain evidence="2 3">PWU20</strain>
    </source>
</reference>
<dbReference type="RefSeq" id="WP_254151450.1">
    <property type="nucleotide sequence ID" value="NZ_JAHESD010000001.1"/>
</dbReference>
<feature type="signal peptide" evidence="1">
    <location>
        <begin position="1"/>
        <end position="27"/>
    </location>
</feature>
<keyword evidence="1" id="KW-0732">Signal</keyword>
<feature type="chain" id="PRO_5046582418" description="DUF4421 domain-containing protein" evidence="1">
    <location>
        <begin position="28"/>
        <end position="349"/>
    </location>
</feature>
<organism evidence="2 3">
    <name type="scientific">Chryseosolibacter indicus</name>
    <dbReference type="NCBI Taxonomy" id="2782351"/>
    <lineage>
        <taxon>Bacteria</taxon>
        <taxon>Pseudomonadati</taxon>
        <taxon>Bacteroidota</taxon>
        <taxon>Cytophagia</taxon>
        <taxon>Cytophagales</taxon>
        <taxon>Chryseotaleaceae</taxon>
        <taxon>Chryseosolibacter</taxon>
    </lineage>
</organism>
<evidence type="ECO:0008006" key="4">
    <source>
        <dbReference type="Google" id="ProtNLM"/>
    </source>
</evidence>
<dbReference type="Proteomes" id="UP000772618">
    <property type="component" value="Unassembled WGS sequence"/>
</dbReference>
<gene>
    <name evidence="2" type="ORF">KK060_00565</name>
</gene>
<protein>
    <recommendedName>
        <fullName evidence="4">DUF4421 domain-containing protein</fullName>
    </recommendedName>
</protein>
<keyword evidence="3" id="KW-1185">Reference proteome</keyword>
<proteinExistence type="predicted"/>
<comment type="caution">
    <text evidence="2">The sequence shown here is derived from an EMBL/GenBank/DDBJ whole genome shotgun (WGS) entry which is preliminary data.</text>
</comment>
<dbReference type="EMBL" id="JAHESD010000001">
    <property type="protein sequence ID" value="MBT1701750.1"/>
    <property type="molecule type" value="Genomic_DNA"/>
</dbReference>
<evidence type="ECO:0000313" key="2">
    <source>
        <dbReference type="EMBL" id="MBT1701750.1"/>
    </source>
</evidence>
<name>A0ABS5VLP8_9BACT</name>
<sequence length="349" mass="39996">MRPRHSIFLRLIILALLASFISNRSSAQYKKEQDATIPLDYFYIEKQNTGALRNLLSKVHWGLSTGYASTAFKHDLAGFGIRQRTSSSLPEIFNSGNTSAAYSNWINNVVPSDTIITSPVFAVDSDTTALGFRSSTSSILLKATVHVEINRFRIGGGYSFDYTRIGDFKPTAFKDDINPYSLEKKGIFMKHYFAMIGASVYRYYDYLFVVDANIGGYSMGKSFNKSLMQKGVYINLGVTIEREMSEYFKLFVRPSYEIKGYKLSIPETNQEISHRLNAFYVNIGATYRLPEIRRCFLKSCHAQINHAHGNKIYRSRRHPIYKKQNPHYGENYPNLLKYKGKNKNKLNPY</sequence>